<feature type="compositionally biased region" description="Polar residues" evidence="2">
    <location>
        <begin position="136"/>
        <end position="146"/>
    </location>
</feature>
<dbReference type="EMBL" id="VRMN01000002">
    <property type="protein sequence ID" value="KAA8496754.1"/>
    <property type="molecule type" value="Genomic_DNA"/>
</dbReference>
<keyword evidence="3" id="KW-0812">Transmembrane</keyword>
<feature type="region of interest" description="Disordered" evidence="2">
    <location>
        <begin position="269"/>
        <end position="307"/>
    </location>
</feature>
<evidence type="ECO:0000313" key="4">
    <source>
        <dbReference type="EMBL" id="KAA8496754.1"/>
    </source>
</evidence>
<keyword evidence="3" id="KW-1133">Transmembrane helix</keyword>
<organism evidence="4 5">
    <name type="scientific">Porphyridium purpureum</name>
    <name type="common">Red alga</name>
    <name type="synonym">Porphyridium cruentum</name>
    <dbReference type="NCBI Taxonomy" id="35688"/>
    <lineage>
        <taxon>Eukaryota</taxon>
        <taxon>Rhodophyta</taxon>
        <taxon>Bangiophyceae</taxon>
        <taxon>Porphyridiales</taxon>
        <taxon>Porphyridiaceae</taxon>
        <taxon>Porphyridium</taxon>
    </lineage>
</organism>
<comment type="caution">
    <text evidence="4">The sequence shown here is derived from an EMBL/GenBank/DDBJ whole genome shotgun (WGS) entry which is preliminary data.</text>
</comment>
<feature type="region of interest" description="Disordered" evidence="2">
    <location>
        <begin position="184"/>
        <end position="227"/>
    </location>
</feature>
<feature type="coiled-coil region" evidence="1">
    <location>
        <begin position="541"/>
        <end position="568"/>
    </location>
</feature>
<name>A0A5J4Z1E4_PORPP</name>
<keyword evidence="1" id="KW-0175">Coiled coil</keyword>
<feature type="transmembrane region" description="Helical" evidence="3">
    <location>
        <begin position="672"/>
        <end position="690"/>
    </location>
</feature>
<accession>A0A5J4Z1E4</accession>
<dbReference type="Gene3D" id="1.10.287.1490">
    <property type="match status" value="1"/>
</dbReference>
<reference evidence="5" key="1">
    <citation type="journal article" date="2019" name="Nat. Commun.">
        <title>Expansion of phycobilisome linker gene families in mesophilic red algae.</title>
        <authorList>
            <person name="Lee J."/>
            <person name="Kim D."/>
            <person name="Bhattacharya D."/>
            <person name="Yoon H.S."/>
        </authorList>
    </citation>
    <scope>NUCLEOTIDE SEQUENCE [LARGE SCALE GENOMIC DNA]</scope>
    <source>
        <strain evidence="5">CCMP 1328</strain>
    </source>
</reference>
<dbReference type="OrthoDB" id="2441647at2759"/>
<keyword evidence="3" id="KW-0472">Membrane</keyword>
<feature type="region of interest" description="Disordered" evidence="2">
    <location>
        <begin position="122"/>
        <end position="160"/>
    </location>
</feature>
<evidence type="ECO:0000313" key="5">
    <source>
        <dbReference type="Proteomes" id="UP000324585"/>
    </source>
</evidence>
<keyword evidence="5" id="KW-1185">Reference proteome</keyword>
<sequence length="716" mass="75819">MDFSSLMYGGSGAPGGSAGVGAGGADAGGKVASRLHAFAPAVEEMRASVRSVNSDAYIGRAGTETSAEARSSKASEAGADAVSMQQLQAGVRAGADGRLPELSDSHQAARLHRINRQLSRSMILEQSKVPGGASDRSVSQGTTMPASTGAEKHSALPLPDGYSSSKVLARPEVDFASLMSDFRPPDSPSFGQAPYSFVGQRTEDTPNGRPSPASGMAESNQDSPMPFQLHAGFREFSDERYTPGSAAPLSALYAKGAGEERFASAMGAGASMQGPLRGPAANDVRAGPSPLGGDPQMSPPPQAVSPGFEQQAVYSNGPKIPAAAAANYEVFESEIMTLEDELNQAYHERTQLEAELMRLQDQNMIVQRRATEAEANVQIEANRADAAKKSLRECMTRLDELESKLSLSAGGQSTSRDADSRLRAELAQARARSVELEGTVTALQRELGKLDAQSKSTALLEEKLDALQKERLELAGSSSQLAKMESEFARLQARLASTDKDAVELREKLGVSQSEGGKLRDELRANDHEIKKLREESAKLLFDAENRIELLTHEVQTLKRALASCEAVIGEKGGEAYAERMKAIMSEHEGLLAENKRNEAIIADLQARESALLGVLRDLEMQVRDRGMAPISQEGAAEVSFGGVRARSGSAGAAHSRGNGPLGALFALSMRGIRFAVAVTVVGVAVVACVKAAEQGLSKMDTGTETKETESKQNSE</sequence>
<proteinExistence type="predicted"/>
<evidence type="ECO:0000256" key="2">
    <source>
        <dbReference type="SAM" id="MobiDB-lite"/>
    </source>
</evidence>
<feature type="coiled-coil region" evidence="1">
    <location>
        <begin position="328"/>
        <end position="508"/>
    </location>
</feature>
<gene>
    <name evidence="4" type="ORF">FVE85_0483</name>
</gene>
<dbReference type="Proteomes" id="UP000324585">
    <property type="component" value="Unassembled WGS sequence"/>
</dbReference>
<evidence type="ECO:0000256" key="1">
    <source>
        <dbReference type="SAM" id="Coils"/>
    </source>
</evidence>
<dbReference type="AlphaFoldDB" id="A0A5J4Z1E4"/>
<protein>
    <submittedName>
        <fullName evidence="4">Uncharacterized protein</fullName>
    </submittedName>
</protein>
<evidence type="ECO:0000256" key="3">
    <source>
        <dbReference type="SAM" id="Phobius"/>
    </source>
</evidence>